<comment type="caution">
    <text evidence="1">The sequence shown here is derived from an EMBL/GenBank/DDBJ whole genome shotgun (WGS) entry which is preliminary data.</text>
</comment>
<reference evidence="1" key="1">
    <citation type="submission" date="2021-02" db="EMBL/GenBank/DDBJ databases">
        <authorList>
            <person name="Palmer J.M."/>
        </authorList>
    </citation>
    <scope>NUCLEOTIDE SEQUENCE</scope>
    <source>
        <strain evidence="1">SCRP23</strain>
    </source>
</reference>
<accession>A0A8T1WWC4</accession>
<proteinExistence type="predicted"/>
<protein>
    <submittedName>
        <fullName evidence="1">Uncharacterized protein</fullName>
    </submittedName>
</protein>
<dbReference type="OrthoDB" id="129441at2759"/>
<organism evidence="1 2">
    <name type="scientific">Phytophthora boehmeriae</name>
    <dbReference type="NCBI Taxonomy" id="109152"/>
    <lineage>
        <taxon>Eukaryota</taxon>
        <taxon>Sar</taxon>
        <taxon>Stramenopiles</taxon>
        <taxon>Oomycota</taxon>
        <taxon>Peronosporomycetes</taxon>
        <taxon>Peronosporales</taxon>
        <taxon>Peronosporaceae</taxon>
        <taxon>Phytophthora</taxon>
    </lineage>
</organism>
<evidence type="ECO:0000313" key="2">
    <source>
        <dbReference type="Proteomes" id="UP000693981"/>
    </source>
</evidence>
<sequence>MVDRLKLELKRALRKQMTEAVNDVCGAFEEELKQPPVAPKVGASAFESDYDCCRRLVEYIVRNMDTSSNFAQQMDCVILAYQSGASTEILNSVVTQDLWFKRRECSSLLFRSREDGGEEMQGGGEEDSVVVITGQIAASSEEALEIKLEKLRGVASDAGEGTSKAMGKEEAIVDEKACTAYCSGAETISTRTFAIDSGYGSDHRRRREF</sequence>
<dbReference type="EMBL" id="JAGDFL010000090">
    <property type="protein sequence ID" value="KAG7398137.1"/>
    <property type="molecule type" value="Genomic_DNA"/>
</dbReference>
<evidence type="ECO:0000313" key="1">
    <source>
        <dbReference type="EMBL" id="KAG7398137.1"/>
    </source>
</evidence>
<name>A0A8T1WWC4_9STRA</name>
<dbReference type="Proteomes" id="UP000693981">
    <property type="component" value="Unassembled WGS sequence"/>
</dbReference>
<keyword evidence="2" id="KW-1185">Reference proteome</keyword>
<gene>
    <name evidence="1" type="ORF">PHYBOEH_011693</name>
</gene>
<dbReference type="AlphaFoldDB" id="A0A8T1WWC4"/>